<dbReference type="PANTHER" id="PTHR45641:SF19">
    <property type="entry name" value="NEPHROCYSTIN-3"/>
    <property type="match status" value="1"/>
</dbReference>
<dbReference type="SMART" id="SM00028">
    <property type="entry name" value="TPR"/>
    <property type="match status" value="5"/>
</dbReference>
<reference evidence="4" key="1">
    <citation type="submission" date="2021-02" db="EMBL/GenBank/DDBJ databases">
        <authorList>
            <person name="Nowell W R."/>
        </authorList>
    </citation>
    <scope>NUCLEOTIDE SEQUENCE</scope>
</reference>
<evidence type="ECO:0000313" key="4">
    <source>
        <dbReference type="EMBL" id="CAF4119152.1"/>
    </source>
</evidence>
<name>A0A819W804_9BILA</name>
<gene>
    <name evidence="4" type="ORF">UXM345_LOCUS23296</name>
</gene>
<organism evidence="4 5">
    <name type="scientific">Rotaria magnacalcarata</name>
    <dbReference type="NCBI Taxonomy" id="392030"/>
    <lineage>
        <taxon>Eukaryota</taxon>
        <taxon>Metazoa</taxon>
        <taxon>Spiralia</taxon>
        <taxon>Gnathifera</taxon>
        <taxon>Rotifera</taxon>
        <taxon>Eurotatoria</taxon>
        <taxon>Bdelloidea</taxon>
        <taxon>Philodinida</taxon>
        <taxon>Philodinidae</taxon>
        <taxon>Rotaria</taxon>
    </lineage>
</organism>
<dbReference type="AlphaFoldDB" id="A0A819W804"/>
<dbReference type="SUPFAM" id="SSF56399">
    <property type="entry name" value="ADP-ribosylation"/>
    <property type="match status" value="1"/>
</dbReference>
<dbReference type="PANTHER" id="PTHR45641">
    <property type="entry name" value="TETRATRICOPEPTIDE REPEAT PROTEIN (AFU_ORTHOLOGUE AFUA_6G03870)"/>
    <property type="match status" value="1"/>
</dbReference>
<feature type="repeat" description="TPR" evidence="3">
    <location>
        <begin position="496"/>
        <end position="529"/>
    </location>
</feature>
<dbReference type="PROSITE" id="PS50005">
    <property type="entry name" value="TPR"/>
    <property type="match status" value="4"/>
</dbReference>
<sequence length="692" mass="79769">MLSSNEMKIEDFIIIWLDENMNEHNEYYRDSIIQLRTIVNSLKTFNDNNQCIDFLTGVINKNVFLILSNTLTKMLVPLINGISHLDSIYIFSNAVLEHQQSMKSWEKIQGTYNNISNLVKKLSIDVKQSEHDLTPINMISASSNESLDEISCSFMYSQLLNKILISIEYDEKAKTKFINYLHNRYADNEQELVATKQFEKGYKNYSAAWWYTKESFIYAVLNAALRIPNVDIIVNMSFFIKDLHEQIKEVYMQKKETENLTLYRGQGIRDRDISFLFADSARQKSNTVGILFTIEIDPSISTVPYASLKDISYYSKKQNAEEEILFSMHTVYRIGHIKQIDNNFWAVNLILTNDNDVQWKLLTAHVREELGGVDENHALVPLLLKMGEFKKAEEVAFTLIQSTSELNLNDTMHYSFYLGQVKYVVGDYSTAFSYFEKAISIAENCFSSNHSALALFYNRIGLCYDSTDNHSAALLYYEKALNIQENNLISNHPHLAATYMNTALAYVSMGNYTKALSFYEKAKSIQEEILPPIHPDLATCYNNISTQYNNIGMTYYEMKDYSMALSYYEKILHDHKQSHFEVSSSVATVNNNMGLAYNLMEDHSKALLYHKTAFDIIEKILPSSHSEVGIVYNNIAFEIYEKSLPSTHPELAKTYANIGGTYNDMKDYSTRCLTIKEHSKLDNNRFHQIILN</sequence>
<keyword evidence="2 3" id="KW-0802">TPR repeat</keyword>
<dbReference type="InterPro" id="IPR011990">
    <property type="entry name" value="TPR-like_helical_dom_sf"/>
</dbReference>
<feature type="repeat" description="TPR" evidence="3">
    <location>
        <begin position="412"/>
        <end position="445"/>
    </location>
</feature>
<evidence type="ECO:0000313" key="5">
    <source>
        <dbReference type="Proteomes" id="UP000663842"/>
    </source>
</evidence>
<dbReference type="Gene3D" id="1.25.40.10">
    <property type="entry name" value="Tetratricopeptide repeat domain"/>
    <property type="match status" value="2"/>
</dbReference>
<protein>
    <submittedName>
        <fullName evidence="4">Uncharacterized protein</fullName>
    </submittedName>
</protein>
<feature type="repeat" description="TPR" evidence="3">
    <location>
        <begin position="454"/>
        <end position="487"/>
    </location>
</feature>
<comment type="caution">
    <text evidence="4">The sequence shown here is derived from an EMBL/GenBank/DDBJ whole genome shotgun (WGS) entry which is preliminary data.</text>
</comment>
<keyword evidence="1" id="KW-0677">Repeat</keyword>
<feature type="repeat" description="TPR" evidence="3">
    <location>
        <begin position="545"/>
        <end position="578"/>
    </location>
</feature>
<evidence type="ECO:0000256" key="2">
    <source>
        <dbReference type="ARBA" id="ARBA00022803"/>
    </source>
</evidence>
<evidence type="ECO:0000256" key="1">
    <source>
        <dbReference type="ARBA" id="ARBA00022737"/>
    </source>
</evidence>
<dbReference type="Pfam" id="PF13374">
    <property type="entry name" value="TPR_10"/>
    <property type="match status" value="1"/>
</dbReference>
<evidence type="ECO:0000256" key="3">
    <source>
        <dbReference type="PROSITE-ProRule" id="PRU00339"/>
    </source>
</evidence>
<dbReference type="Proteomes" id="UP000663842">
    <property type="component" value="Unassembled WGS sequence"/>
</dbReference>
<proteinExistence type="predicted"/>
<accession>A0A819W804</accession>
<dbReference type="EMBL" id="CAJOBF010003994">
    <property type="protein sequence ID" value="CAF4119152.1"/>
    <property type="molecule type" value="Genomic_DNA"/>
</dbReference>
<dbReference type="Pfam" id="PF13424">
    <property type="entry name" value="TPR_12"/>
    <property type="match status" value="2"/>
</dbReference>
<dbReference type="SUPFAM" id="SSF48452">
    <property type="entry name" value="TPR-like"/>
    <property type="match status" value="1"/>
</dbReference>
<dbReference type="InterPro" id="IPR019734">
    <property type="entry name" value="TPR_rpt"/>
</dbReference>